<keyword evidence="10" id="KW-0411">Iron-sulfur</keyword>
<dbReference type="GeneID" id="24818908"/>
<dbReference type="EC" id="3.2.2.27" evidence="3"/>
<proteinExistence type="inferred from homology"/>
<keyword evidence="7" id="KW-0227">DNA damage</keyword>
<dbReference type="AlphaFoldDB" id="A0A0A7LDI8"/>
<dbReference type="InterPro" id="IPR051536">
    <property type="entry name" value="UDG_Type-4/5"/>
</dbReference>
<evidence type="ECO:0000256" key="6">
    <source>
        <dbReference type="ARBA" id="ARBA00022723"/>
    </source>
</evidence>
<evidence type="ECO:0000256" key="1">
    <source>
        <dbReference type="ARBA" id="ARBA00001400"/>
    </source>
</evidence>
<keyword evidence="14" id="KW-1185">Reference proteome</keyword>
<keyword evidence="11" id="KW-0234">DNA repair</keyword>
<comment type="similarity">
    <text evidence="2">Belongs to the uracil-DNA glycosylase (UDG) superfamily. Type 4 (UDGa) family.</text>
</comment>
<evidence type="ECO:0000256" key="8">
    <source>
        <dbReference type="ARBA" id="ARBA00022801"/>
    </source>
</evidence>
<evidence type="ECO:0000256" key="2">
    <source>
        <dbReference type="ARBA" id="ARBA00006521"/>
    </source>
</evidence>
<dbReference type="Proteomes" id="UP000030787">
    <property type="component" value="Chromosome"/>
</dbReference>
<dbReference type="HOGENOM" id="CLU_044815_1_3_2"/>
<dbReference type="SUPFAM" id="SSF52141">
    <property type="entry name" value="Uracil-DNA glycosylase-like"/>
    <property type="match status" value="1"/>
</dbReference>
<keyword evidence="8" id="KW-0378">Hydrolase</keyword>
<evidence type="ECO:0000259" key="12">
    <source>
        <dbReference type="SMART" id="SM00986"/>
    </source>
</evidence>
<dbReference type="Gene3D" id="3.40.470.10">
    <property type="entry name" value="Uracil-DNA glycosylase-like domain"/>
    <property type="match status" value="1"/>
</dbReference>
<keyword evidence="5" id="KW-0004">4Fe-4S</keyword>
<dbReference type="GO" id="GO:0046872">
    <property type="term" value="F:metal ion binding"/>
    <property type="evidence" value="ECO:0007669"/>
    <property type="project" value="UniProtKB-KW"/>
</dbReference>
<dbReference type="GO" id="GO:0051539">
    <property type="term" value="F:4 iron, 4 sulfur cluster binding"/>
    <property type="evidence" value="ECO:0007669"/>
    <property type="project" value="UniProtKB-KW"/>
</dbReference>
<reference evidence="13 14" key="1">
    <citation type="journal article" date="2014" name="Appl. Environ. Microbiol.">
        <title>Comparative Genome Analysis of 'Candidatus Methanoplasma termitum' Indicates a New Mode of Energy Metabolism in the Seventh Order of Methanogens.</title>
        <authorList>
            <person name="Lang K."/>
            <person name="Schuldes J."/>
            <person name="Klingl A."/>
            <person name="Poehlein A."/>
            <person name="Daniel R."/>
            <person name="Brune A."/>
        </authorList>
    </citation>
    <scope>NUCLEOTIDE SEQUENCE [LARGE SCALE GENOMIC DNA]</scope>
    <source>
        <strain evidence="14">Mpt1</strain>
    </source>
</reference>
<organism evidence="13 14">
    <name type="scientific">Candidatus Methanoplasma termitum</name>
    <dbReference type="NCBI Taxonomy" id="1577791"/>
    <lineage>
        <taxon>Archaea</taxon>
        <taxon>Methanobacteriati</taxon>
        <taxon>Thermoplasmatota</taxon>
        <taxon>Thermoplasmata</taxon>
        <taxon>Methanomassiliicoccales</taxon>
        <taxon>Methanomassiliicoccaceae</taxon>
        <taxon>Candidatus Methanoplasma</taxon>
    </lineage>
</organism>
<dbReference type="InterPro" id="IPR005122">
    <property type="entry name" value="Uracil-DNA_glycosylase-like"/>
</dbReference>
<evidence type="ECO:0000256" key="3">
    <source>
        <dbReference type="ARBA" id="ARBA00012030"/>
    </source>
</evidence>
<dbReference type="PANTHER" id="PTHR33693:SF1">
    <property type="entry name" value="TYPE-4 URACIL-DNA GLYCOSYLASE"/>
    <property type="match status" value="1"/>
</dbReference>
<evidence type="ECO:0000313" key="14">
    <source>
        <dbReference type="Proteomes" id="UP000030787"/>
    </source>
</evidence>
<dbReference type="CDD" id="cd10030">
    <property type="entry name" value="UDG-F4_TTUDGA_SPO1dp_like"/>
    <property type="match status" value="1"/>
</dbReference>
<evidence type="ECO:0000256" key="4">
    <source>
        <dbReference type="ARBA" id="ARBA00019403"/>
    </source>
</evidence>
<dbReference type="NCBIfam" id="TIGR00758">
    <property type="entry name" value="UDG_fam4"/>
    <property type="match status" value="1"/>
</dbReference>
<feature type="domain" description="Uracil-DNA glycosylase-like" evidence="12">
    <location>
        <begin position="21"/>
        <end position="172"/>
    </location>
</feature>
<evidence type="ECO:0000256" key="10">
    <source>
        <dbReference type="ARBA" id="ARBA00023014"/>
    </source>
</evidence>
<dbReference type="InterPro" id="IPR036895">
    <property type="entry name" value="Uracil-DNA_glycosylase-like_sf"/>
</dbReference>
<evidence type="ECO:0000256" key="7">
    <source>
        <dbReference type="ARBA" id="ARBA00022763"/>
    </source>
</evidence>
<dbReference type="KEGG" id="mear:Mpt1_c12470"/>
<dbReference type="OrthoDB" id="8612at2157"/>
<dbReference type="GO" id="GO:0004844">
    <property type="term" value="F:uracil DNA N-glycosylase activity"/>
    <property type="evidence" value="ECO:0007669"/>
    <property type="project" value="UniProtKB-EC"/>
</dbReference>
<gene>
    <name evidence="13" type="ORF">Mpt1_c12470</name>
</gene>
<dbReference type="SMART" id="SM00986">
    <property type="entry name" value="UDG"/>
    <property type="match status" value="1"/>
</dbReference>
<evidence type="ECO:0000256" key="9">
    <source>
        <dbReference type="ARBA" id="ARBA00023004"/>
    </source>
</evidence>
<dbReference type="PANTHER" id="PTHR33693">
    <property type="entry name" value="TYPE-5 URACIL-DNA GLYCOSYLASE"/>
    <property type="match status" value="1"/>
</dbReference>
<evidence type="ECO:0000256" key="5">
    <source>
        <dbReference type="ARBA" id="ARBA00022485"/>
    </source>
</evidence>
<comment type="catalytic activity">
    <reaction evidence="1">
        <text>Hydrolyzes single-stranded DNA or mismatched double-stranded DNA and polynucleotides, releasing free uracil.</text>
        <dbReference type="EC" id="3.2.2.27"/>
    </reaction>
</comment>
<name>A0A0A7LDI8_9ARCH</name>
<dbReference type="SMART" id="SM00987">
    <property type="entry name" value="UreE_C"/>
    <property type="match status" value="1"/>
</dbReference>
<accession>A0A0A7LDI8</accession>
<protein>
    <recommendedName>
        <fullName evidence="4">Type-4 uracil-DNA glycosylase</fullName>
        <ecNumber evidence="3">3.2.2.27</ecNumber>
    </recommendedName>
</protein>
<sequence length="178" mass="19646">MIPDPDCRLCGLCEGRTQLVMPSGDLRSSVVFVGEAPGEKEDLSGKPFVGRSGKLLMAIMEEEGVDRSKVMITNTVKCRPPENRDPTAEEMAACRPFLDSELEGRKVIIGLGKSACRDLLGYEGKMSSVANTKISIKVNGKDVLFIPTYHPAACIYSRESRDALRTTMRILKDEYLEE</sequence>
<dbReference type="STRING" id="1577791.Mpt1_c12470"/>
<dbReference type="Pfam" id="PF03167">
    <property type="entry name" value="UDG"/>
    <property type="match status" value="1"/>
</dbReference>
<evidence type="ECO:0000313" key="13">
    <source>
        <dbReference type="EMBL" id="AIZ57109.1"/>
    </source>
</evidence>
<dbReference type="GO" id="GO:0006281">
    <property type="term" value="P:DNA repair"/>
    <property type="evidence" value="ECO:0007669"/>
    <property type="project" value="UniProtKB-KW"/>
</dbReference>
<dbReference type="RefSeq" id="WP_048113151.1">
    <property type="nucleotide sequence ID" value="NZ_CP010070.1"/>
</dbReference>
<keyword evidence="6" id="KW-0479">Metal-binding</keyword>
<dbReference type="InterPro" id="IPR005273">
    <property type="entry name" value="Ura-DNA_glyco_family4"/>
</dbReference>
<dbReference type="EMBL" id="CP010070">
    <property type="protein sequence ID" value="AIZ57109.1"/>
    <property type="molecule type" value="Genomic_DNA"/>
</dbReference>
<evidence type="ECO:0000256" key="11">
    <source>
        <dbReference type="ARBA" id="ARBA00023204"/>
    </source>
</evidence>
<keyword evidence="9" id="KW-0408">Iron</keyword>